<dbReference type="Proteomes" id="UP001621714">
    <property type="component" value="Unassembled WGS sequence"/>
</dbReference>
<dbReference type="Pfam" id="PF01713">
    <property type="entry name" value="Smr"/>
    <property type="match status" value="1"/>
</dbReference>
<dbReference type="PROSITE" id="PS50828">
    <property type="entry name" value="SMR"/>
    <property type="match status" value="1"/>
</dbReference>
<gene>
    <name evidence="2" type="ORF">V6U78_08410</name>
</gene>
<evidence type="ECO:0000313" key="3">
    <source>
        <dbReference type="Proteomes" id="UP001621714"/>
    </source>
</evidence>
<dbReference type="PANTHER" id="PTHR35562">
    <property type="entry name" value="DNA ENDONUCLEASE SMRA-RELATED"/>
    <property type="match status" value="1"/>
</dbReference>
<feature type="domain" description="Smr" evidence="1">
    <location>
        <begin position="101"/>
        <end position="182"/>
    </location>
</feature>
<sequence length="185" mass="20653">MNEESDFADDQQLFQQMMQGVKRLQDDRADVRQSPALTALNARLRQQAAQAEVVDLAEIGLSDGQVRPINPGDELHFHVPDLPLRSWKALVRGDLPWQEGLDLHGMTIEAARAALVDFVREGRQRGFKCLLLVHGKSYNREGELPSIKSHVAVWLKQMTDVLAFTSARPADGGTGAVYILLRTKK</sequence>
<dbReference type="PANTHER" id="PTHR35562:SF2">
    <property type="entry name" value="DNA ENDONUCLEASE SMRA-RELATED"/>
    <property type="match status" value="1"/>
</dbReference>
<proteinExistence type="predicted"/>
<name>A0ABW8PXN7_9GAMM</name>
<dbReference type="EMBL" id="JBANFI010000004">
    <property type="protein sequence ID" value="MFK7161056.1"/>
    <property type="molecule type" value="Genomic_DNA"/>
</dbReference>
<dbReference type="SUPFAM" id="SSF160443">
    <property type="entry name" value="SMR domain-like"/>
    <property type="match status" value="1"/>
</dbReference>
<dbReference type="SMART" id="SM00463">
    <property type="entry name" value="SMR"/>
    <property type="match status" value="1"/>
</dbReference>
<dbReference type="InterPro" id="IPR036063">
    <property type="entry name" value="Smr_dom_sf"/>
</dbReference>
<dbReference type="RefSeq" id="WP_405339365.1">
    <property type="nucleotide sequence ID" value="NZ_JBANFI010000004.1"/>
</dbReference>
<reference evidence="2 3" key="1">
    <citation type="submission" date="2024-02" db="EMBL/GenBank/DDBJ databases">
        <title>Marinospirillum sp. MEB 164 isolated from Lonar lake sediment.</title>
        <authorList>
            <person name="Joshi A."/>
            <person name="Thite S."/>
        </authorList>
    </citation>
    <scope>NUCLEOTIDE SEQUENCE [LARGE SCALE GENOMIC DNA]</scope>
    <source>
        <strain evidence="2 3">MEB164</strain>
    </source>
</reference>
<protein>
    <submittedName>
        <fullName evidence="2">Smr/MutS family protein</fullName>
    </submittedName>
</protein>
<evidence type="ECO:0000259" key="1">
    <source>
        <dbReference type="PROSITE" id="PS50828"/>
    </source>
</evidence>
<organism evidence="2 3">
    <name type="scientific">Marinospirillum alkalitolerans</name>
    <dbReference type="NCBI Taxonomy" id="3123374"/>
    <lineage>
        <taxon>Bacteria</taxon>
        <taxon>Pseudomonadati</taxon>
        <taxon>Pseudomonadota</taxon>
        <taxon>Gammaproteobacteria</taxon>
        <taxon>Oceanospirillales</taxon>
        <taxon>Oceanospirillaceae</taxon>
        <taxon>Marinospirillum</taxon>
    </lineage>
</organism>
<accession>A0ABW8PXN7</accession>
<keyword evidence="3" id="KW-1185">Reference proteome</keyword>
<evidence type="ECO:0000313" key="2">
    <source>
        <dbReference type="EMBL" id="MFK7161056.1"/>
    </source>
</evidence>
<comment type="caution">
    <text evidence="2">The sequence shown here is derived from an EMBL/GenBank/DDBJ whole genome shotgun (WGS) entry which is preliminary data.</text>
</comment>
<dbReference type="InterPro" id="IPR002625">
    <property type="entry name" value="Smr_dom"/>
</dbReference>
<dbReference type="Gene3D" id="3.30.1370.110">
    <property type="match status" value="1"/>
</dbReference>